<protein>
    <recommendedName>
        <fullName evidence="3">Peptidase A2 domain-containing protein</fullName>
    </recommendedName>
</protein>
<reference evidence="1 2" key="1">
    <citation type="journal article" date="2021" name="Elife">
        <title>Chloroplast acquisition without the gene transfer in kleptoplastic sea slugs, Plakobranchus ocellatus.</title>
        <authorList>
            <person name="Maeda T."/>
            <person name="Takahashi S."/>
            <person name="Yoshida T."/>
            <person name="Shimamura S."/>
            <person name="Takaki Y."/>
            <person name="Nagai Y."/>
            <person name="Toyoda A."/>
            <person name="Suzuki Y."/>
            <person name="Arimoto A."/>
            <person name="Ishii H."/>
            <person name="Satoh N."/>
            <person name="Nishiyama T."/>
            <person name="Hasebe M."/>
            <person name="Maruyama T."/>
            <person name="Minagawa J."/>
            <person name="Obokata J."/>
            <person name="Shigenobu S."/>
        </authorList>
    </citation>
    <scope>NUCLEOTIDE SEQUENCE [LARGE SCALE GENOMIC DNA]</scope>
</reference>
<dbReference type="AlphaFoldDB" id="A0AAV4FEM7"/>
<proteinExistence type="predicted"/>
<accession>A0AAV4FEM7</accession>
<dbReference type="InterPro" id="IPR021109">
    <property type="entry name" value="Peptidase_aspartic_dom_sf"/>
</dbReference>
<dbReference type="EMBL" id="BMAT01004269">
    <property type="protein sequence ID" value="GFR71230.1"/>
    <property type="molecule type" value="Genomic_DNA"/>
</dbReference>
<organism evidence="1 2">
    <name type="scientific">Elysia marginata</name>
    <dbReference type="NCBI Taxonomy" id="1093978"/>
    <lineage>
        <taxon>Eukaryota</taxon>
        <taxon>Metazoa</taxon>
        <taxon>Spiralia</taxon>
        <taxon>Lophotrochozoa</taxon>
        <taxon>Mollusca</taxon>
        <taxon>Gastropoda</taxon>
        <taxon>Heterobranchia</taxon>
        <taxon>Euthyneura</taxon>
        <taxon>Panpulmonata</taxon>
        <taxon>Sacoglossa</taxon>
        <taxon>Placobranchoidea</taxon>
        <taxon>Plakobranchidae</taxon>
        <taxon>Elysia</taxon>
    </lineage>
</organism>
<keyword evidence="2" id="KW-1185">Reference proteome</keyword>
<comment type="caution">
    <text evidence="1">The sequence shown here is derived from an EMBL/GenBank/DDBJ whole genome shotgun (WGS) entry which is preliminary data.</text>
</comment>
<evidence type="ECO:0000313" key="2">
    <source>
        <dbReference type="Proteomes" id="UP000762676"/>
    </source>
</evidence>
<dbReference type="SUPFAM" id="SSF50630">
    <property type="entry name" value="Acid proteases"/>
    <property type="match status" value="1"/>
</dbReference>
<dbReference type="Gene3D" id="2.40.70.10">
    <property type="entry name" value="Acid Proteases"/>
    <property type="match status" value="1"/>
</dbReference>
<evidence type="ECO:0000313" key="1">
    <source>
        <dbReference type="EMBL" id="GFR71230.1"/>
    </source>
</evidence>
<dbReference type="Proteomes" id="UP000762676">
    <property type="component" value="Unassembled WGS sequence"/>
</dbReference>
<name>A0AAV4FEM7_9GAST</name>
<evidence type="ECO:0008006" key="3">
    <source>
        <dbReference type="Google" id="ProtNLM"/>
    </source>
</evidence>
<gene>
    <name evidence="1" type="ORF">ElyMa_002090000</name>
</gene>
<sequence>MTIGQSEKNAKVISADRVIAREPTVCKSICSDVPEMASTKALSFRKNDNWNGLDPPPMFEDVTIGVPSKGCAKLLPYEAAVMKVASGGDSALEFCPAYTVDVDVNGTRLKAIVDTAAEVSVLSRDIYRQLHCKPPRMGSSRLDMARRDHSTEAEIAGLFTIRVGPVTSEDHLHDCG</sequence>
<dbReference type="Pfam" id="PF13975">
    <property type="entry name" value="gag-asp_proteas"/>
    <property type="match status" value="1"/>
</dbReference>